<dbReference type="VEuPathDB" id="FungiDB:YALI1_C27812g"/>
<evidence type="ECO:0000313" key="2">
    <source>
        <dbReference type="EMBL" id="AOW03135.1"/>
    </source>
</evidence>
<accession>A0A1D8NBU6</accession>
<proteinExistence type="predicted"/>
<sequence length="316" mass="35428">MFVLTNSKAVLPYLGDSEVVEDNVEGLHLPPPEDELPSFTQAIQQLAHESTPFYPAIKTTDTDLLQLEEPLTIELVQKCPLGSGTQSTSIWSTQVLSPGTHMPDMVSSTLRDVCIPIQNSTPESVHGYLSYSIRVSYVARPKSRFLKKPQKTSALLPLTILRNAPQSDTDTDRGARYLWPQRADVTLQLQHSKLVNDIINLKMHVTPLQDYLPEKNAIKLKGVEVILTQQTGSTTSTYPLLRDMNPPKTLDYSLTVKNLPLNSSTSPQHPYPVSHLVSTTLRFQFWENNKVKYYDVRFKTKVSLNLNGDAPPIYAT</sequence>
<gene>
    <name evidence="1" type="ORF">YALI1_C27207g</name>
    <name evidence="2" type="ORF">YALI1_C27812g</name>
</gene>
<dbReference type="KEGG" id="yli:2909930"/>
<reference evidence="1 3" key="1">
    <citation type="journal article" date="2016" name="PLoS ONE">
        <title>Sequence Assembly of Yarrowia lipolytica Strain W29/CLIB89 Shows Transposable Element Diversity.</title>
        <authorList>
            <person name="Magnan C."/>
            <person name="Yu J."/>
            <person name="Chang I."/>
            <person name="Jahn E."/>
            <person name="Kanomata Y."/>
            <person name="Wu J."/>
            <person name="Zeller M."/>
            <person name="Oakes M."/>
            <person name="Baldi P."/>
            <person name="Sandmeyer S."/>
        </authorList>
    </citation>
    <scope>NUCLEOTIDE SEQUENCE [LARGE SCALE GENOMIC DNA]</scope>
    <source>
        <strain evidence="1">CLIB89</strain>
        <strain evidence="3">CLIB89(W29)</strain>
    </source>
</reference>
<name>A0A1D8NBU6_YARLL</name>
<dbReference type="Proteomes" id="UP000182444">
    <property type="component" value="Chromosome 1C"/>
</dbReference>
<dbReference type="VEuPathDB" id="FungiDB:YALI1_C27207g"/>
<evidence type="ECO:0000313" key="1">
    <source>
        <dbReference type="EMBL" id="AOW03111.1"/>
    </source>
</evidence>
<dbReference type="AlphaFoldDB" id="A0A1D8NBU6"/>
<dbReference type="GeneID" id="2909930"/>
<dbReference type="EMBL" id="CP017555">
    <property type="protein sequence ID" value="AOW03135.1"/>
    <property type="molecule type" value="Genomic_DNA"/>
</dbReference>
<dbReference type="RefSeq" id="XP_502029.3">
    <property type="nucleotide sequence ID" value="XM_502029.3"/>
</dbReference>
<organism evidence="1 3">
    <name type="scientific">Yarrowia lipolytica</name>
    <name type="common">Candida lipolytica</name>
    <dbReference type="NCBI Taxonomy" id="4952"/>
    <lineage>
        <taxon>Eukaryota</taxon>
        <taxon>Fungi</taxon>
        <taxon>Dikarya</taxon>
        <taxon>Ascomycota</taxon>
        <taxon>Saccharomycotina</taxon>
        <taxon>Dipodascomycetes</taxon>
        <taxon>Dipodascales</taxon>
        <taxon>Dipodascales incertae sedis</taxon>
        <taxon>Yarrowia</taxon>
    </lineage>
</organism>
<evidence type="ECO:0000313" key="3">
    <source>
        <dbReference type="Proteomes" id="UP000182444"/>
    </source>
</evidence>
<dbReference type="EMBL" id="CP017555">
    <property type="protein sequence ID" value="AOW03111.1"/>
    <property type="molecule type" value="Genomic_DNA"/>
</dbReference>
<protein>
    <submittedName>
        <fullName evidence="1">Uncharacterized protein</fullName>
    </submittedName>
</protein>
<dbReference type="VEuPathDB" id="FungiDB:YALI0_C19844g"/>